<keyword evidence="9" id="KW-0508">mRNA splicing</keyword>
<evidence type="ECO:0000256" key="5">
    <source>
        <dbReference type="ARBA" id="ARBA00022728"/>
    </source>
</evidence>
<evidence type="ECO:0000256" key="9">
    <source>
        <dbReference type="ARBA" id="ARBA00023187"/>
    </source>
</evidence>
<evidence type="ECO:0000256" key="11">
    <source>
        <dbReference type="ARBA" id="ARBA00032031"/>
    </source>
</evidence>
<name>A0A7J7K1T0_BUGNE</name>
<comment type="subcellular location">
    <subcellularLocation>
        <location evidence="1">Nucleus</location>
    </subcellularLocation>
</comment>
<dbReference type="InterPro" id="IPR036875">
    <property type="entry name" value="Znf_CCHC_sf"/>
</dbReference>
<reference evidence="17" key="1">
    <citation type="submission" date="2020-06" db="EMBL/GenBank/DDBJ databases">
        <title>Draft genome of Bugula neritina, a colonial animal packing powerful symbionts and potential medicines.</title>
        <authorList>
            <person name="Rayko M."/>
        </authorList>
    </citation>
    <scope>NUCLEOTIDE SEQUENCE [LARGE SCALE GENOMIC DNA]</scope>
    <source>
        <strain evidence="17">Kwan_BN1</strain>
    </source>
</reference>
<evidence type="ECO:0000256" key="2">
    <source>
        <dbReference type="ARBA" id="ARBA00015428"/>
    </source>
</evidence>
<evidence type="ECO:0000256" key="6">
    <source>
        <dbReference type="ARBA" id="ARBA00022771"/>
    </source>
</evidence>
<evidence type="ECO:0000256" key="8">
    <source>
        <dbReference type="ARBA" id="ARBA00022884"/>
    </source>
</evidence>
<sequence length="176" mass="19886">MNININTESPAQLKDKPRNSLAPSKSTVYVSNLPFSLTNNDLHKVFDKYGKVVKVTVVKDRKLRRSKGVAFILYLRPDEAWAAVKAVNQTTMFGRSISCSIAKDNGRAPEFIKRKEYKDKSQCYECGEEGHLSYKCPKNILGEREPPPKKKKKTKQATDSDDDFDGDKVIVIKKSS</sequence>
<keyword evidence="10" id="KW-0539">Nucleus</keyword>
<keyword evidence="6 12" id="KW-0863">Zinc-finger</keyword>
<protein>
    <recommendedName>
        <fullName evidence="2">Zinc finger CCHC-type and RNA-binding motif-containing protein 1</fullName>
    </recommendedName>
    <alternativeName>
        <fullName evidence="11">U11/U12 small nuclear ribonucleoprotein 31 kDa protein</fullName>
    </alternativeName>
</protein>
<evidence type="ECO:0000256" key="4">
    <source>
        <dbReference type="ARBA" id="ARBA00022723"/>
    </source>
</evidence>
<dbReference type="Pfam" id="PF00076">
    <property type="entry name" value="RRM_1"/>
    <property type="match status" value="1"/>
</dbReference>
<dbReference type="GO" id="GO:0000398">
    <property type="term" value="P:mRNA splicing, via spliceosome"/>
    <property type="evidence" value="ECO:0007669"/>
    <property type="project" value="InterPro"/>
</dbReference>
<dbReference type="AlphaFoldDB" id="A0A7J7K1T0"/>
<comment type="caution">
    <text evidence="17">The sequence shown here is derived from an EMBL/GenBank/DDBJ whole genome shotgun (WGS) entry which is preliminary data.</text>
</comment>
<dbReference type="InterPro" id="IPR035979">
    <property type="entry name" value="RBD_domain_sf"/>
</dbReference>
<dbReference type="InterPro" id="IPR000504">
    <property type="entry name" value="RRM_dom"/>
</dbReference>
<dbReference type="InterPro" id="IPR012677">
    <property type="entry name" value="Nucleotide-bd_a/b_plait_sf"/>
</dbReference>
<evidence type="ECO:0000256" key="1">
    <source>
        <dbReference type="ARBA" id="ARBA00004123"/>
    </source>
</evidence>
<evidence type="ECO:0000256" key="3">
    <source>
        <dbReference type="ARBA" id="ARBA00022664"/>
    </source>
</evidence>
<feature type="region of interest" description="Disordered" evidence="14">
    <location>
        <begin position="137"/>
        <end position="165"/>
    </location>
</feature>
<dbReference type="FunFam" id="4.10.60.10:FF:000009">
    <property type="entry name" value="Zinc finger CCHC-type and RNA-binding motif-containing protein 1"/>
    <property type="match status" value="1"/>
</dbReference>
<keyword evidence="3" id="KW-0507">mRNA processing</keyword>
<evidence type="ECO:0000259" key="15">
    <source>
        <dbReference type="PROSITE" id="PS50102"/>
    </source>
</evidence>
<proteinExistence type="predicted"/>
<dbReference type="GO" id="GO:0008270">
    <property type="term" value="F:zinc ion binding"/>
    <property type="evidence" value="ECO:0007669"/>
    <property type="project" value="UniProtKB-KW"/>
</dbReference>
<evidence type="ECO:0000256" key="10">
    <source>
        <dbReference type="ARBA" id="ARBA00023242"/>
    </source>
</evidence>
<evidence type="ECO:0000256" key="13">
    <source>
        <dbReference type="PROSITE-ProRule" id="PRU00176"/>
    </source>
</evidence>
<dbReference type="Pfam" id="PF00098">
    <property type="entry name" value="zf-CCHC"/>
    <property type="match status" value="1"/>
</dbReference>
<dbReference type="PANTHER" id="PTHR46259">
    <property type="entry name" value="ZINC FINGER CCHC-TYPE AND RNA-BINDING MOTIF-CONTAINING PROTEIN 1"/>
    <property type="match status" value="1"/>
</dbReference>
<keyword evidence="7" id="KW-0862">Zinc</keyword>
<keyword evidence="8 13" id="KW-0694">RNA-binding</keyword>
<dbReference type="SUPFAM" id="SSF54928">
    <property type="entry name" value="RNA-binding domain, RBD"/>
    <property type="match status" value="1"/>
</dbReference>
<keyword evidence="4" id="KW-0479">Metal-binding</keyword>
<feature type="domain" description="CCHC-type" evidence="16">
    <location>
        <begin position="123"/>
        <end position="138"/>
    </location>
</feature>
<feature type="domain" description="RRM" evidence="15">
    <location>
        <begin position="26"/>
        <end position="104"/>
    </location>
</feature>
<keyword evidence="18" id="KW-1185">Reference proteome</keyword>
<feature type="region of interest" description="Disordered" evidence="14">
    <location>
        <begin position="1"/>
        <end position="20"/>
    </location>
</feature>
<dbReference type="Gene3D" id="4.10.60.10">
    <property type="entry name" value="Zinc finger, CCHC-type"/>
    <property type="match status" value="1"/>
</dbReference>
<dbReference type="OrthoDB" id="267048at2759"/>
<evidence type="ECO:0000256" key="12">
    <source>
        <dbReference type="PROSITE-ProRule" id="PRU00047"/>
    </source>
</evidence>
<dbReference type="EMBL" id="VXIV02001496">
    <property type="protein sequence ID" value="KAF6032602.1"/>
    <property type="molecule type" value="Genomic_DNA"/>
</dbReference>
<dbReference type="InterPro" id="IPR044598">
    <property type="entry name" value="ZCRB1"/>
</dbReference>
<keyword evidence="5" id="KW-0747">Spliceosome</keyword>
<evidence type="ECO:0000256" key="14">
    <source>
        <dbReference type="SAM" id="MobiDB-lite"/>
    </source>
</evidence>
<dbReference type="FunFam" id="3.30.70.330:FF:000233">
    <property type="entry name" value="Zinc finger CCHC-type and RNA-binding motif-containing protein 1"/>
    <property type="match status" value="1"/>
</dbReference>
<organism evidence="17 18">
    <name type="scientific">Bugula neritina</name>
    <name type="common">Brown bryozoan</name>
    <name type="synonym">Sertularia neritina</name>
    <dbReference type="NCBI Taxonomy" id="10212"/>
    <lineage>
        <taxon>Eukaryota</taxon>
        <taxon>Metazoa</taxon>
        <taxon>Spiralia</taxon>
        <taxon>Lophotrochozoa</taxon>
        <taxon>Bryozoa</taxon>
        <taxon>Gymnolaemata</taxon>
        <taxon>Cheilostomatida</taxon>
        <taxon>Flustrina</taxon>
        <taxon>Buguloidea</taxon>
        <taxon>Bugulidae</taxon>
        <taxon>Bugula</taxon>
    </lineage>
</organism>
<dbReference type="SMART" id="SM00360">
    <property type="entry name" value="RRM"/>
    <property type="match status" value="1"/>
</dbReference>
<gene>
    <name evidence="17" type="ORF">EB796_009074</name>
</gene>
<evidence type="ECO:0000256" key="7">
    <source>
        <dbReference type="ARBA" id="ARBA00022833"/>
    </source>
</evidence>
<dbReference type="PROSITE" id="PS50158">
    <property type="entry name" value="ZF_CCHC"/>
    <property type="match status" value="1"/>
</dbReference>
<dbReference type="PANTHER" id="PTHR46259:SF1">
    <property type="entry name" value="ZINC FINGER CCHC-TYPE AND RNA-BINDING MOTIF-CONTAINING PROTEIN 1"/>
    <property type="match status" value="1"/>
</dbReference>
<dbReference type="GO" id="GO:0003723">
    <property type="term" value="F:RNA binding"/>
    <property type="evidence" value="ECO:0007669"/>
    <property type="project" value="UniProtKB-UniRule"/>
</dbReference>
<feature type="compositionally biased region" description="Polar residues" evidence="14">
    <location>
        <begin position="1"/>
        <end position="10"/>
    </location>
</feature>
<dbReference type="SMART" id="SM00343">
    <property type="entry name" value="ZnF_C2HC"/>
    <property type="match status" value="1"/>
</dbReference>
<dbReference type="InterPro" id="IPR001878">
    <property type="entry name" value="Znf_CCHC"/>
</dbReference>
<dbReference type="SUPFAM" id="SSF57756">
    <property type="entry name" value="Retrovirus zinc finger-like domains"/>
    <property type="match status" value="1"/>
</dbReference>
<dbReference type="Proteomes" id="UP000593567">
    <property type="component" value="Unassembled WGS sequence"/>
</dbReference>
<dbReference type="GO" id="GO:0005689">
    <property type="term" value="C:U12-type spliceosomal complex"/>
    <property type="evidence" value="ECO:0007669"/>
    <property type="project" value="InterPro"/>
</dbReference>
<dbReference type="Gene3D" id="3.30.70.330">
    <property type="match status" value="1"/>
</dbReference>
<evidence type="ECO:0000313" key="18">
    <source>
        <dbReference type="Proteomes" id="UP000593567"/>
    </source>
</evidence>
<accession>A0A7J7K1T0</accession>
<dbReference type="PROSITE" id="PS50102">
    <property type="entry name" value="RRM"/>
    <property type="match status" value="1"/>
</dbReference>
<evidence type="ECO:0000259" key="16">
    <source>
        <dbReference type="PROSITE" id="PS50158"/>
    </source>
</evidence>
<evidence type="ECO:0000313" key="17">
    <source>
        <dbReference type="EMBL" id="KAF6032602.1"/>
    </source>
</evidence>